<dbReference type="Gene3D" id="1.20.120.530">
    <property type="entry name" value="GntR ligand-binding domain-like"/>
    <property type="match status" value="1"/>
</dbReference>
<dbReference type="Proteomes" id="UP000067444">
    <property type="component" value="Chromosome"/>
</dbReference>
<keyword evidence="1" id="KW-0805">Transcription regulation</keyword>
<feature type="compositionally biased region" description="Basic and acidic residues" evidence="4">
    <location>
        <begin position="10"/>
        <end position="21"/>
    </location>
</feature>
<dbReference type="PANTHER" id="PTHR43537">
    <property type="entry name" value="TRANSCRIPTIONAL REGULATOR, GNTR FAMILY"/>
    <property type="match status" value="1"/>
</dbReference>
<dbReference type="InterPro" id="IPR008920">
    <property type="entry name" value="TF_FadR/GntR_C"/>
</dbReference>
<dbReference type="Pfam" id="PF00392">
    <property type="entry name" value="GntR"/>
    <property type="match status" value="1"/>
</dbReference>
<dbReference type="OrthoDB" id="8638122at2"/>
<dbReference type="InterPro" id="IPR036390">
    <property type="entry name" value="WH_DNA-bd_sf"/>
</dbReference>
<sequence length="240" mass="27317">MMTKTSAISPRKDGPKRGDSARRVYQELRDEILELRLAPGAPLDETSIAKRFEMSRSPVREAIVRLSAEGLVQMLSNRSTIVAPIDIATLPRFIEAIDYLQRATTRLAALHRKDEDIASMREAADIYDHLCHKVEPLALSEANKTFHMRVADAGGNPYLAQAYGRLLDEGRRMLHFHYTSVRREGTEFPLSPAHHQMVDAIEAKDEKSADKLAHEHTRVLNNRMQEFMRVSFLDQPDLMK</sequence>
<dbReference type="InterPro" id="IPR000524">
    <property type="entry name" value="Tscrpt_reg_HTH_GntR"/>
</dbReference>
<dbReference type="PATRIC" id="fig|1458307.3.peg.2305"/>
<dbReference type="GO" id="GO:0003677">
    <property type="term" value="F:DNA binding"/>
    <property type="evidence" value="ECO:0007669"/>
    <property type="project" value="UniProtKB-KW"/>
</dbReference>
<dbReference type="InterPro" id="IPR036388">
    <property type="entry name" value="WH-like_DNA-bd_sf"/>
</dbReference>
<gene>
    <name evidence="5" type="primary">ydfH_3</name>
    <name evidence="5" type="ORF">OSB_22860</name>
</gene>
<dbReference type="SMART" id="SM00895">
    <property type="entry name" value="FCD"/>
    <property type="match status" value="1"/>
</dbReference>
<dbReference type="Gene3D" id="1.10.10.10">
    <property type="entry name" value="Winged helix-like DNA-binding domain superfamily/Winged helix DNA-binding domain"/>
    <property type="match status" value="1"/>
</dbReference>
<dbReference type="GO" id="GO:0003700">
    <property type="term" value="F:DNA-binding transcription factor activity"/>
    <property type="evidence" value="ECO:0007669"/>
    <property type="project" value="InterPro"/>
</dbReference>
<dbReference type="AlphaFoldDB" id="A0A0K0Y7I0"/>
<dbReference type="SUPFAM" id="SSF46785">
    <property type="entry name" value="Winged helix' DNA-binding domain"/>
    <property type="match status" value="1"/>
</dbReference>
<keyword evidence="6" id="KW-1185">Reference proteome</keyword>
<proteinExistence type="predicted"/>
<evidence type="ECO:0000313" key="5">
    <source>
        <dbReference type="EMBL" id="AKS46822.1"/>
    </source>
</evidence>
<evidence type="ECO:0000256" key="2">
    <source>
        <dbReference type="ARBA" id="ARBA00023125"/>
    </source>
</evidence>
<keyword evidence="3" id="KW-0804">Transcription</keyword>
<dbReference type="SMART" id="SM00345">
    <property type="entry name" value="HTH_GNTR"/>
    <property type="match status" value="1"/>
</dbReference>
<reference evidence="5 6" key="1">
    <citation type="journal article" date="2015" name="Genome Announc.">
        <title>Closed Genome Sequence of Octadecabacter temperatus SB1, the First Mesophilic Species of the Genus Octadecabacter.</title>
        <authorList>
            <person name="Voget S."/>
            <person name="Billerbeck S."/>
            <person name="Simon M."/>
            <person name="Daniel R."/>
        </authorList>
    </citation>
    <scope>NUCLEOTIDE SEQUENCE [LARGE SCALE GENOMIC DNA]</scope>
    <source>
        <strain evidence="5 6">SB1</strain>
    </source>
</reference>
<dbReference type="SUPFAM" id="SSF48008">
    <property type="entry name" value="GntR ligand-binding domain-like"/>
    <property type="match status" value="1"/>
</dbReference>
<keyword evidence="2" id="KW-0238">DNA-binding</keyword>
<dbReference type="PANTHER" id="PTHR43537:SF5">
    <property type="entry name" value="UXU OPERON TRANSCRIPTIONAL REGULATOR"/>
    <property type="match status" value="1"/>
</dbReference>
<dbReference type="KEGG" id="otm:OSB_22860"/>
<dbReference type="Pfam" id="PF07729">
    <property type="entry name" value="FCD"/>
    <property type="match status" value="1"/>
</dbReference>
<name>A0A0K0Y7I0_9RHOB</name>
<evidence type="ECO:0000256" key="4">
    <source>
        <dbReference type="SAM" id="MobiDB-lite"/>
    </source>
</evidence>
<feature type="region of interest" description="Disordered" evidence="4">
    <location>
        <begin position="1"/>
        <end position="21"/>
    </location>
</feature>
<evidence type="ECO:0000313" key="6">
    <source>
        <dbReference type="Proteomes" id="UP000067444"/>
    </source>
</evidence>
<dbReference type="CDD" id="cd07377">
    <property type="entry name" value="WHTH_GntR"/>
    <property type="match status" value="1"/>
</dbReference>
<dbReference type="InterPro" id="IPR011711">
    <property type="entry name" value="GntR_C"/>
</dbReference>
<organism evidence="5 6">
    <name type="scientific">Octadecabacter temperatus</name>
    <dbReference type="NCBI Taxonomy" id="1458307"/>
    <lineage>
        <taxon>Bacteria</taxon>
        <taxon>Pseudomonadati</taxon>
        <taxon>Pseudomonadota</taxon>
        <taxon>Alphaproteobacteria</taxon>
        <taxon>Rhodobacterales</taxon>
        <taxon>Roseobacteraceae</taxon>
        <taxon>Octadecabacter</taxon>
    </lineage>
</organism>
<protein>
    <submittedName>
        <fullName evidence="5">Putative HTH-type transcriptional regulator YdfH</fullName>
    </submittedName>
</protein>
<dbReference type="STRING" id="1458307.OSB_22860"/>
<evidence type="ECO:0000256" key="3">
    <source>
        <dbReference type="ARBA" id="ARBA00023163"/>
    </source>
</evidence>
<accession>A0A0K0Y7I0</accession>
<dbReference type="PROSITE" id="PS50949">
    <property type="entry name" value="HTH_GNTR"/>
    <property type="match status" value="1"/>
</dbReference>
<dbReference type="RefSeq" id="WP_074202228.1">
    <property type="nucleotide sequence ID" value="NZ_CP012160.1"/>
</dbReference>
<dbReference type="EMBL" id="CP012160">
    <property type="protein sequence ID" value="AKS46822.1"/>
    <property type="molecule type" value="Genomic_DNA"/>
</dbReference>
<evidence type="ECO:0000256" key="1">
    <source>
        <dbReference type="ARBA" id="ARBA00023015"/>
    </source>
</evidence>